<dbReference type="Pfam" id="PF01312">
    <property type="entry name" value="Bac_export_2"/>
    <property type="match status" value="1"/>
</dbReference>
<name>A0A9X3ARM6_9GAMM</name>
<dbReference type="SUPFAM" id="SSF160544">
    <property type="entry name" value="EscU C-terminal domain-like"/>
    <property type="match status" value="1"/>
</dbReference>
<accession>A0A9X3ARM6</accession>
<dbReference type="GO" id="GO:0005886">
    <property type="term" value="C:plasma membrane"/>
    <property type="evidence" value="ECO:0007669"/>
    <property type="project" value="TreeGrafter"/>
</dbReference>
<reference evidence="5" key="1">
    <citation type="journal article" date="2022" name="Front. Microbiol.">
        <title>Genome-based taxonomic rearrangement of Oceanobacter-related bacteria including the description of Thalassolituus hydrocarbonoclasticus sp. nov. and Thalassolituus pacificus sp. nov. and emended description of the genus Thalassolituus.</title>
        <authorList>
            <person name="Dong C."/>
            <person name="Wei L."/>
            <person name="Wang J."/>
            <person name="Lai Q."/>
            <person name="Huang Z."/>
            <person name="Shao Z."/>
        </authorList>
    </citation>
    <scope>NUCLEOTIDE SEQUENCE</scope>
    <source>
        <strain evidence="5">59MF3M-4</strain>
    </source>
</reference>
<organism evidence="5 6">
    <name type="scientific">Thalassolituus pacificus</name>
    <dbReference type="NCBI Taxonomy" id="2975440"/>
    <lineage>
        <taxon>Bacteria</taxon>
        <taxon>Pseudomonadati</taxon>
        <taxon>Pseudomonadota</taxon>
        <taxon>Gammaproteobacteria</taxon>
        <taxon>Oceanospirillales</taxon>
        <taxon>Oceanospirillaceae</taxon>
        <taxon>Thalassolituus</taxon>
    </lineage>
</organism>
<dbReference type="RefSeq" id="WP_260974873.1">
    <property type="nucleotide sequence ID" value="NZ_JAOANI010000009.1"/>
</dbReference>
<keyword evidence="3" id="KW-0813">Transport</keyword>
<keyword evidence="3" id="KW-0653">Protein transport</keyword>
<dbReference type="PANTHER" id="PTHR30531">
    <property type="entry name" value="FLAGELLAR BIOSYNTHETIC PROTEIN FLHB"/>
    <property type="match status" value="1"/>
</dbReference>
<comment type="function">
    <text evidence="4">Required for formation of the rod structure in the basal body of the flagellar apparatus. Together with FliI and FliH, may constitute the export apparatus of flagellin.</text>
</comment>
<gene>
    <name evidence="5" type="ORF">NYR02_02785</name>
</gene>
<comment type="caution">
    <text evidence="5">The sequence shown here is derived from an EMBL/GenBank/DDBJ whole genome shotgun (WGS) entry which is preliminary data.</text>
</comment>
<evidence type="ECO:0000256" key="4">
    <source>
        <dbReference type="ARBA" id="ARBA00025078"/>
    </source>
</evidence>
<dbReference type="AlphaFoldDB" id="A0A9X3ARM6"/>
<comment type="similarity">
    <text evidence="1">Belongs to the type III secretion exporter family.</text>
</comment>
<dbReference type="EMBL" id="JAOANI010000009">
    <property type="protein sequence ID" value="MCT7357948.1"/>
    <property type="molecule type" value="Genomic_DNA"/>
</dbReference>
<sequence length="104" mass="11193">MSIPQSLLDASAAIALSYDGVSAPKVSAKGQDELAQAIIQLALQHQVPVYENASLMRWLGQLDLGDEIPQQLYQVIAEILSFVYALEGKIPGENPQAKTTTPKS</sequence>
<evidence type="ECO:0000313" key="6">
    <source>
        <dbReference type="Proteomes" id="UP001147830"/>
    </source>
</evidence>
<evidence type="ECO:0000256" key="3">
    <source>
        <dbReference type="ARBA" id="ARBA00023225"/>
    </source>
</evidence>
<keyword evidence="3" id="KW-1006">Bacterial flagellum protein export</keyword>
<dbReference type="InterPro" id="IPR006135">
    <property type="entry name" value="T3SS_substrate_exporter"/>
</dbReference>
<evidence type="ECO:0000256" key="1">
    <source>
        <dbReference type="ARBA" id="ARBA00010690"/>
    </source>
</evidence>
<evidence type="ECO:0000256" key="2">
    <source>
        <dbReference type="ARBA" id="ARBA00021622"/>
    </source>
</evidence>
<dbReference type="GO" id="GO:0009306">
    <property type="term" value="P:protein secretion"/>
    <property type="evidence" value="ECO:0007669"/>
    <property type="project" value="InterPro"/>
</dbReference>
<dbReference type="PANTHER" id="PTHR30531:SF12">
    <property type="entry name" value="FLAGELLAR BIOSYNTHETIC PROTEIN FLHB"/>
    <property type="match status" value="1"/>
</dbReference>
<protein>
    <recommendedName>
        <fullName evidence="2">Flagellar biosynthetic protein FlhB</fullName>
    </recommendedName>
</protein>
<dbReference type="Proteomes" id="UP001147830">
    <property type="component" value="Unassembled WGS sequence"/>
</dbReference>
<dbReference type="InterPro" id="IPR029025">
    <property type="entry name" value="T3SS_substrate_exporter_C"/>
</dbReference>
<proteinExistence type="inferred from homology"/>
<evidence type="ECO:0000313" key="5">
    <source>
        <dbReference type="EMBL" id="MCT7357948.1"/>
    </source>
</evidence>
<dbReference type="Gene3D" id="3.40.1690.10">
    <property type="entry name" value="secretion proteins EscU"/>
    <property type="match status" value="1"/>
</dbReference>
<keyword evidence="6" id="KW-1185">Reference proteome</keyword>
<reference evidence="5" key="2">
    <citation type="submission" date="2022-08" db="EMBL/GenBank/DDBJ databases">
        <authorList>
            <person name="Dong C."/>
        </authorList>
    </citation>
    <scope>NUCLEOTIDE SEQUENCE</scope>
    <source>
        <strain evidence="5">59MF3M-4</strain>
    </source>
</reference>